<organism evidence="2">
    <name type="scientific">hydrothermal vent metagenome</name>
    <dbReference type="NCBI Taxonomy" id="652676"/>
    <lineage>
        <taxon>unclassified sequences</taxon>
        <taxon>metagenomes</taxon>
        <taxon>ecological metagenomes</taxon>
    </lineage>
</organism>
<keyword evidence="1" id="KW-1133">Transmembrane helix</keyword>
<proteinExistence type="predicted"/>
<sequence>MRNVIRAAIALVGLFNLAIGLAFLVAPARLGGKFFLLPASIQGLATMRADFTAFFVTGGGFALLGAWRGRAEPLTVPLLLLAIALFGRCVAIAADGAAPTAFQPMLAEAAMIAILLAGRRILSTRH</sequence>
<feature type="transmembrane region" description="Helical" evidence="1">
    <location>
        <begin position="74"/>
        <end position="94"/>
    </location>
</feature>
<dbReference type="EMBL" id="CZQE01000025">
    <property type="protein sequence ID" value="CUS43255.1"/>
    <property type="molecule type" value="Genomic_DNA"/>
</dbReference>
<gene>
    <name evidence="2" type="ORF">MGWOODY_Smn2538</name>
</gene>
<evidence type="ECO:0008006" key="3">
    <source>
        <dbReference type="Google" id="ProtNLM"/>
    </source>
</evidence>
<feature type="transmembrane region" description="Helical" evidence="1">
    <location>
        <begin position="100"/>
        <end position="118"/>
    </location>
</feature>
<evidence type="ECO:0000313" key="2">
    <source>
        <dbReference type="EMBL" id="CUS43255.1"/>
    </source>
</evidence>
<keyword evidence="1" id="KW-0812">Transmembrane</keyword>
<feature type="transmembrane region" description="Helical" evidence="1">
    <location>
        <begin position="7"/>
        <end position="26"/>
    </location>
</feature>
<reference evidence="2" key="1">
    <citation type="submission" date="2015-10" db="EMBL/GenBank/DDBJ databases">
        <authorList>
            <person name="Gilbert D.G."/>
        </authorList>
    </citation>
    <scope>NUCLEOTIDE SEQUENCE</scope>
</reference>
<dbReference type="AlphaFoldDB" id="A0A160TEX4"/>
<feature type="transmembrane region" description="Helical" evidence="1">
    <location>
        <begin position="46"/>
        <end position="67"/>
    </location>
</feature>
<evidence type="ECO:0000256" key="1">
    <source>
        <dbReference type="SAM" id="Phobius"/>
    </source>
</evidence>
<name>A0A160TEX4_9ZZZZ</name>
<keyword evidence="1" id="KW-0472">Membrane</keyword>
<accession>A0A160TEX4</accession>
<protein>
    <recommendedName>
        <fullName evidence="3">DUF4345 domain-containing protein</fullName>
    </recommendedName>
</protein>